<dbReference type="PANTHER" id="PTHR33495:SF2">
    <property type="entry name" value="ANTI-SIGMA FACTOR ANTAGONIST TM_1081-RELATED"/>
    <property type="match status" value="1"/>
</dbReference>
<reference evidence="4 5" key="1">
    <citation type="submission" date="2017-02" db="EMBL/GenBank/DDBJ databases">
        <authorList>
            <person name="Peterson S.W."/>
        </authorList>
    </citation>
    <scope>NUCLEOTIDE SEQUENCE [LARGE SCALE GENOMIC DNA]</scope>
    <source>
        <strain evidence="4 5">DSM 45154</strain>
    </source>
</reference>
<evidence type="ECO:0000256" key="1">
    <source>
        <dbReference type="ARBA" id="ARBA00009013"/>
    </source>
</evidence>
<organism evidence="4 5">
    <name type="scientific">Marinactinospora thermotolerans DSM 45154</name>
    <dbReference type="NCBI Taxonomy" id="1122192"/>
    <lineage>
        <taxon>Bacteria</taxon>
        <taxon>Bacillati</taxon>
        <taxon>Actinomycetota</taxon>
        <taxon>Actinomycetes</taxon>
        <taxon>Streptosporangiales</taxon>
        <taxon>Nocardiopsidaceae</taxon>
        <taxon>Marinactinospora</taxon>
    </lineage>
</organism>
<accession>A0A1T4R8Z1</accession>
<evidence type="ECO:0000256" key="2">
    <source>
        <dbReference type="RuleBase" id="RU003749"/>
    </source>
</evidence>
<dbReference type="AlphaFoldDB" id="A0A1T4R8Z1"/>
<dbReference type="Proteomes" id="UP000190637">
    <property type="component" value="Unassembled WGS sequence"/>
</dbReference>
<dbReference type="NCBIfam" id="TIGR00377">
    <property type="entry name" value="ant_ant_sig"/>
    <property type="match status" value="1"/>
</dbReference>
<feature type="domain" description="STAS" evidence="3">
    <location>
        <begin position="4"/>
        <end position="113"/>
    </location>
</feature>
<evidence type="ECO:0000259" key="3">
    <source>
        <dbReference type="PROSITE" id="PS50801"/>
    </source>
</evidence>
<keyword evidence="5" id="KW-1185">Reference proteome</keyword>
<sequence length="117" mass="11699">MNSLSVAVEDAPTGPVVQVMGDLDYDSADVFRAAVGGLAVPPGALLVIDLAGLTFCDSSGITAFLAAWNHARASGGDAALAAVPPSTARILHIVGVDRILQVYPDATVAAQAASRGA</sequence>
<dbReference type="CDD" id="cd07043">
    <property type="entry name" value="STAS_anti-anti-sigma_factors"/>
    <property type="match status" value="1"/>
</dbReference>
<evidence type="ECO:0000313" key="5">
    <source>
        <dbReference type="Proteomes" id="UP000190637"/>
    </source>
</evidence>
<proteinExistence type="inferred from homology"/>
<dbReference type="PANTHER" id="PTHR33495">
    <property type="entry name" value="ANTI-SIGMA FACTOR ANTAGONIST TM_1081-RELATED-RELATED"/>
    <property type="match status" value="1"/>
</dbReference>
<protein>
    <recommendedName>
        <fullName evidence="2">Anti-sigma factor antagonist</fullName>
    </recommendedName>
</protein>
<dbReference type="InterPro" id="IPR003658">
    <property type="entry name" value="Anti-sigma_ant"/>
</dbReference>
<comment type="similarity">
    <text evidence="1 2">Belongs to the anti-sigma-factor antagonist family.</text>
</comment>
<dbReference type="GO" id="GO:0043856">
    <property type="term" value="F:anti-sigma factor antagonist activity"/>
    <property type="evidence" value="ECO:0007669"/>
    <property type="project" value="InterPro"/>
</dbReference>
<dbReference type="InterPro" id="IPR002645">
    <property type="entry name" value="STAS_dom"/>
</dbReference>
<dbReference type="Pfam" id="PF13466">
    <property type="entry name" value="STAS_2"/>
    <property type="match status" value="1"/>
</dbReference>
<dbReference type="OrthoDB" id="3481860at2"/>
<gene>
    <name evidence="4" type="ORF">SAMN02745673_02608</name>
</gene>
<dbReference type="RefSeq" id="WP_078761909.1">
    <property type="nucleotide sequence ID" value="NZ_FUWS01000006.1"/>
</dbReference>
<name>A0A1T4R8Z1_9ACTN</name>
<dbReference type="InterPro" id="IPR036513">
    <property type="entry name" value="STAS_dom_sf"/>
</dbReference>
<evidence type="ECO:0000313" key="4">
    <source>
        <dbReference type="EMBL" id="SKA12286.1"/>
    </source>
</evidence>
<dbReference type="InterPro" id="IPR058548">
    <property type="entry name" value="MlaB-like_STAS"/>
</dbReference>
<dbReference type="EMBL" id="FUWS01000006">
    <property type="protein sequence ID" value="SKA12286.1"/>
    <property type="molecule type" value="Genomic_DNA"/>
</dbReference>
<dbReference type="SUPFAM" id="SSF52091">
    <property type="entry name" value="SpoIIaa-like"/>
    <property type="match status" value="1"/>
</dbReference>
<dbReference type="Gene3D" id="3.30.750.24">
    <property type="entry name" value="STAS domain"/>
    <property type="match status" value="1"/>
</dbReference>
<dbReference type="STRING" id="1122192.SAMN02745673_02608"/>
<dbReference type="PROSITE" id="PS50801">
    <property type="entry name" value="STAS"/>
    <property type="match status" value="1"/>
</dbReference>